<comment type="caution">
    <text evidence="2">The sequence shown here is derived from an EMBL/GenBank/DDBJ whole genome shotgun (WGS) entry which is preliminary data.</text>
</comment>
<evidence type="ECO:0000313" key="3">
    <source>
        <dbReference type="Proteomes" id="UP000299290"/>
    </source>
</evidence>
<evidence type="ECO:0008006" key="4">
    <source>
        <dbReference type="Google" id="ProtNLM"/>
    </source>
</evidence>
<name>A0A4D4KS81_9ACTN</name>
<evidence type="ECO:0000256" key="1">
    <source>
        <dbReference type="SAM" id="MobiDB-lite"/>
    </source>
</evidence>
<dbReference type="Proteomes" id="UP000299290">
    <property type="component" value="Unassembled WGS sequence"/>
</dbReference>
<accession>A0A4D4KS81</accession>
<proteinExistence type="predicted"/>
<organism evidence="2 3">
    <name type="scientific">Streptomyces antimycoticus</name>
    <dbReference type="NCBI Taxonomy" id="68175"/>
    <lineage>
        <taxon>Bacteria</taxon>
        <taxon>Bacillati</taxon>
        <taxon>Actinomycetota</taxon>
        <taxon>Actinomycetes</taxon>
        <taxon>Kitasatosporales</taxon>
        <taxon>Streptomycetaceae</taxon>
        <taxon>Streptomyces</taxon>
        <taxon>Streptomyces violaceusniger group</taxon>
    </lineage>
</organism>
<evidence type="ECO:0000313" key="2">
    <source>
        <dbReference type="EMBL" id="GDY49308.1"/>
    </source>
</evidence>
<feature type="compositionally biased region" description="Basic and acidic residues" evidence="1">
    <location>
        <begin position="48"/>
        <end position="61"/>
    </location>
</feature>
<feature type="region of interest" description="Disordered" evidence="1">
    <location>
        <begin position="38"/>
        <end position="61"/>
    </location>
</feature>
<keyword evidence="3" id="KW-1185">Reference proteome</keyword>
<dbReference type="EMBL" id="BJHV01000003">
    <property type="protein sequence ID" value="GDY49308.1"/>
    <property type="molecule type" value="Genomic_DNA"/>
</dbReference>
<gene>
    <name evidence="2" type="ORF">SANT12839_101900</name>
</gene>
<reference evidence="2 3" key="1">
    <citation type="journal article" date="2020" name="Int. J. Syst. Evol. Microbiol.">
        <title>Reclassification of Streptomyces castelarensis and Streptomyces sporoclivatus as later heterotypic synonyms of Streptomyces antimycoticus.</title>
        <authorList>
            <person name="Komaki H."/>
            <person name="Tamura T."/>
        </authorList>
    </citation>
    <scope>NUCLEOTIDE SEQUENCE [LARGE SCALE GENOMIC DNA]</scope>
    <source>
        <strain evidence="2 3">NBRC 12839</strain>
    </source>
</reference>
<dbReference type="AlphaFoldDB" id="A0A4D4KS81"/>
<sequence length="166" mass="17691">MTHPHRAAKFTTAYALLRAAADVADHWVQSDYCAQAKGATNDSPVTTTDEKTGEERKNGTTEGRRACAWHCVTYTATQGLVLMVGSRAVGVRLHPGAVAGALALSGITHYIADRRVPNGVLQRLAKGLGKERFFKLADHGMNGAYALDQAWHHGAETLAALIAAAK</sequence>
<protein>
    <recommendedName>
        <fullName evidence="4">DUF3307 domain-containing protein</fullName>
    </recommendedName>
</protein>
<dbReference type="RefSeq" id="WP_137970637.1">
    <property type="nucleotide sequence ID" value="NZ_BJHV01000003.1"/>
</dbReference>
<feature type="compositionally biased region" description="Polar residues" evidence="1">
    <location>
        <begin position="38"/>
        <end position="47"/>
    </location>
</feature>